<feature type="compositionally biased region" description="Polar residues" evidence="12">
    <location>
        <begin position="718"/>
        <end position="741"/>
    </location>
</feature>
<keyword evidence="3" id="KW-1003">Cell membrane</keyword>
<evidence type="ECO:0000256" key="13">
    <source>
        <dbReference type="SAM" id="SignalP"/>
    </source>
</evidence>
<evidence type="ECO:0000256" key="9">
    <source>
        <dbReference type="ARBA" id="ARBA00023207"/>
    </source>
</evidence>
<comment type="caution">
    <text evidence="14">The sequence shown here is derived from an EMBL/GenBank/DDBJ whole genome shotgun (WGS) entry which is preliminary data.</text>
</comment>
<dbReference type="PANTHER" id="PTHR10822">
    <property type="entry name" value="GLYPICAN"/>
    <property type="match status" value="1"/>
</dbReference>
<dbReference type="InterPro" id="IPR001863">
    <property type="entry name" value="Glypican"/>
</dbReference>
<dbReference type="GO" id="GO:0009986">
    <property type="term" value="C:cell surface"/>
    <property type="evidence" value="ECO:0007669"/>
    <property type="project" value="TreeGrafter"/>
</dbReference>
<keyword evidence="7" id="KW-0472">Membrane</keyword>
<dbReference type="GO" id="GO:0098552">
    <property type="term" value="C:side of membrane"/>
    <property type="evidence" value="ECO:0007669"/>
    <property type="project" value="UniProtKB-KW"/>
</dbReference>
<evidence type="ECO:0000313" key="15">
    <source>
        <dbReference type="Proteomes" id="UP001497525"/>
    </source>
</evidence>
<evidence type="ECO:0000256" key="4">
    <source>
        <dbReference type="ARBA" id="ARBA00022622"/>
    </source>
</evidence>
<keyword evidence="4" id="KW-0336">GPI-anchor</keyword>
<feature type="compositionally biased region" description="Polar residues" evidence="12">
    <location>
        <begin position="1111"/>
        <end position="1135"/>
    </location>
</feature>
<comment type="subcellular location">
    <subcellularLocation>
        <location evidence="1">Cell membrane</location>
        <topology evidence="1">Lipid-anchor</topology>
        <topology evidence="1">GPI-anchor</topology>
    </subcellularLocation>
</comment>
<keyword evidence="5 13" id="KW-0732">Signal</keyword>
<keyword evidence="10" id="KW-0449">Lipoprotein</keyword>
<feature type="signal peptide" evidence="13">
    <location>
        <begin position="1"/>
        <end position="27"/>
    </location>
</feature>
<evidence type="ECO:0000256" key="1">
    <source>
        <dbReference type="ARBA" id="ARBA00004609"/>
    </source>
</evidence>
<protein>
    <recommendedName>
        <fullName evidence="16">Glypican</fullName>
    </recommendedName>
</protein>
<organism evidence="14 15">
    <name type="scientific">Calicophoron daubneyi</name>
    <name type="common">Rumen fluke</name>
    <name type="synonym">Paramphistomum daubneyi</name>
    <dbReference type="NCBI Taxonomy" id="300641"/>
    <lineage>
        <taxon>Eukaryota</taxon>
        <taxon>Metazoa</taxon>
        <taxon>Spiralia</taxon>
        <taxon>Lophotrochozoa</taxon>
        <taxon>Platyhelminthes</taxon>
        <taxon>Trematoda</taxon>
        <taxon>Digenea</taxon>
        <taxon>Plagiorchiida</taxon>
        <taxon>Pronocephalata</taxon>
        <taxon>Paramphistomoidea</taxon>
        <taxon>Paramphistomidae</taxon>
        <taxon>Calicophoron</taxon>
    </lineage>
</organism>
<dbReference type="Proteomes" id="UP001497525">
    <property type="component" value="Unassembled WGS sequence"/>
</dbReference>
<evidence type="ECO:0000256" key="3">
    <source>
        <dbReference type="ARBA" id="ARBA00022475"/>
    </source>
</evidence>
<evidence type="ECO:0000256" key="5">
    <source>
        <dbReference type="ARBA" id="ARBA00022729"/>
    </source>
</evidence>
<evidence type="ECO:0000313" key="14">
    <source>
        <dbReference type="EMBL" id="CAL5134320.1"/>
    </source>
</evidence>
<evidence type="ECO:0000256" key="11">
    <source>
        <dbReference type="RuleBase" id="RU003518"/>
    </source>
</evidence>
<feature type="chain" id="PRO_5043550876" description="Glypican" evidence="13">
    <location>
        <begin position="28"/>
        <end position="1243"/>
    </location>
</feature>
<keyword evidence="6" id="KW-0654">Proteoglycan</keyword>
<feature type="region of interest" description="Disordered" evidence="12">
    <location>
        <begin position="691"/>
        <end position="791"/>
    </location>
</feature>
<keyword evidence="9" id="KW-0357">Heparan sulfate</keyword>
<evidence type="ECO:0000256" key="12">
    <source>
        <dbReference type="SAM" id="MobiDB-lite"/>
    </source>
</evidence>
<dbReference type="GO" id="GO:0005886">
    <property type="term" value="C:plasma membrane"/>
    <property type="evidence" value="ECO:0007669"/>
    <property type="project" value="UniProtKB-SubCell"/>
</dbReference>
<evidence type="ECO:0000256" key="2">
    <source>
        <dbReference type="ARBA" id="ARBA00010260"/>
    </source>
</evidence>
<feature type="compositionally biased region" description="Low complexity" evidence="12">
    <location>
        <begin position="867"/>
        <end position="878"/>
    </location>
</feature>
<dbReference type="AlphaFoldDB" id="A0AAV2TC73"/>
<feature type="compositionally biased region" description="Polar residues" evidence="12">
    <location>
        <begin position="992"/>
        <end position="1030"/>
    </location>
</feature>
<dbReference type="Pfam" id="PF01153">
    <property type="entry name" value="Glypican"/>
    <property type="match status" value="2"/>
</dbReference>
<feature type="compositionally biased region" description="Gly residues" evidence="12">
    <location>
        <begin position="186"/>
        <end position="198"/>
    </location>
</feature>
<keyword evidence="8" id="KW-0325">Glycoprotein</keyword>
<evidence type="ECO:0008006" key="16">
    <source>
        <dbReference type="Google" id="ProtNLM"/>
    </source>
</evidence>
<feature type="region of interest" description="Disordered" evidence="12">
    <location>
        <begin position="183"/>
        <end position="205"/>
    </location>
</feature>
<sequence length="1243" mass="134630">MSPMMRAVHHAATFFILFYLTYQLSCALDCTNSKQEWMRIRYTSLMGSLPPGLLTGSNPDICPVPGGSSCCEHVTEREMFALGRRQLAHQASTSWLRIAEQMNNDSAALEYFFRSDLEEARSRLHQFFSRIYGYNYKLHRNFFFRLFTDLEQYMAGQRGQLAHLIENFFNQLRDNIVSLIERSGQNSGGENAGPGGNAAGSSQQLHGRGGGGFGQALGGGAGPAAAGSTDEVNEARRIRCLSDRVAQQQPFDDVDVRLKARMLEAYPPARMLVNVLSVTSRLLSHLAVQVGDRPECVIGMTRYRFCAICAGQSPSSVCPESCARLLSSCFRVDGPEHVQLAAIWSNLIDAIVMTTARLERSFNFPAVNRNLQMEISEAITSLQARYEQTKSKFQSECRVGSSGRGVPTLFSSGGGSSGRGAQQNNRPMGVGWPQMGGGFFRHKRNTVNSTATSDMTRGQIRRAQRSPNPQVGSPAAQEFIDWQTRQMPPMGRGHVMMGAASSPHYGQNAQNFQHQPAASNSAWGGTSAEAASDLPERLMRWAAQLKRTYTGLNGLFAVPGASLCPPGSTTTANSGNATGSSTSNKCWNPPELTTYTPHQGMSNTLKQLAEAVDRLRQTAANNGDPETIRVHIPSEQMNPGNDPYQSQGAFRNMDVYGAPPASPTNNQLSRQKPWHQETQSAVFNAQVGGDAAFGSGIEQPSVNPLPPVHQQPQPQGPYNSQTSASNYALQGGPSQQNQNSPFSPPNSVPAYEPIDDPNAREGSGVDMPQPYDQFNPSVDQQWPSKPDDATWANQNSQLSEVDTPEPEHQTEPQLSTTVASIDPTVTPKITSSAMPVTEEPVFSTRFRNTTVVAPTLTVTPAPTEIARVTPTSSNTPRTTRTKAPTEAQSVVVPPLVPSWHISEKHTEQTTTSSTPLRTTTTMFQTHTPTHDLIPSPNFPGGQSSNYGALPDDEDSIPQPNGVHPSQMSTPSPAQPKPSQQWPSPQNPPQPTWWENSSPEGSAVNPNTYGQGQQYQPDGSNFQQGSYSWTPGQPGVSDAGLPPPGYDAGSGENPPYAQPEQPFTQKPVPFGVPSSRPAGAQQPYGGQSPQWPQPAEPFGSTTGSGFADSRWTGATTDEFTGNMPSWQDSVQGSGATEPTEFRPPEIPPEQNPDLMPQPIIPPPPVPKPPPAFPQPPLPPPEVWVPAEVGPGQPFSSVLLVREYNVQGPFYGPESINKQSLAGSHVRVSAFLIPSLLLLTIFYIC</sequence>
<feature type="compositionally biased region" description="Low complexity" evidence="12">
    <location>
        <begin position="968"/>
        <end position="983"/>
    </location>
</feature>
<dbReference type="GO" id="GO:1905475">
    <property type="term" value="P:regulation of protein localization to membrane"/>
    <property type="evidence" value="ECO:0007669"/>
    <property type="project" value="TreeGrafter"/>
</dbReference>
<evidence type="ECO:0000256" key="10">
    <source>
        <dbReference type="ARBA" id="ARBA00023288"/>
    </source>
</evidence>
<feature type="compositionally biased region" description="Pro residues" evidence="12">
    <location>
        <begin position="1157"/>
        <end position="1178"/>
    </location>
</feature>
<accession>A0AAV2TC73</accession>
<dbReference type="EMBL" id="CAXLJL010000190">
    <property type="protein sequence ID" value="CAL5134320.1"/>
    <property type="molecule type" value="Genomic_DNA"/>
</dbReference>
<feature type="compositionally biased region" description="Polar residues" evidence="12">
    <location>
        <begin position="635"/>
        <end position="649"/>
    </location>
</feature>
<evidence type="ECO:0000256" key="7">
    <source>
        <dbReference type="ARBA" id="ARBA00023136"/>
    </source>
</evidence>
<dbReference type="GO" id="GO:0016477">
    <property type="term" value="P:cell migration"/>
    <property type="evidence" value="ECO:0007669"/>
    <property type="project" value="TreeGrafter"/>
</dbReference>
<feature type="region of interest" description="Disordered" evidence="12">
    <location>
        <begin position="926"/>
        <end position="1178"/>
    </location>
</feature>
<feature type="region of interest" description="Disordered" evidence="12">
    <location>
        <begin position="867"/>
        <end position="887"/>
    </location>
</feature>
<reference evidence="14" key="1">
    <citation type="submission" date="2024-06" db="EMBL/GenBank/DDBJ databases">
        <authorList>
            <person name="Liu X."/>
            <person name="Lenzi L."/>
            <person name="Haldenby T S."/>
            <person name="Uol C."/>
        </authorList>
    </citation>
    <scope>NUCLEOTIDE SEQUENCE</scope>
</reference>
<name>A0AAV2TC73_CALDB</name>
<evidence type="ECO:0000256" key="8">
    <source>
        <dbReference type="ARBA" id="ARBA00023180"/>
    </source>
</evidence>
<dbReference type="GO" id="GO:0009966">
    <property type="term" value="P:regulation of signal transduction"/>
    <property type="evidence" value="ECO:0007669"/>
    <property type="project" value="InterPro"/>
</dbReference>
<comment type="similarity">
    <text evidence="2 11">Belongs to the glypican family.</text>
</comment>
<feature type="region of interest" description="Disordered" evidence="12">
    <location>
        <begin position="450"/>
        <end position="474"/>
    </location>
</feature>
<dbReference type="PANTHER" id="PTHR10822:SF29">
    <property type="entry name" value="DIVISION ABNORMALLY DELAYED PROTEIN"/>
    <property type="match status" value="1"/>
</dbReference>
<feature type="compositionally biased region" description="Polar residues" evidence="12">
    <location>
        <begin position="663"/>
        <end position="676"/>
    </location>
</feature>
<feature type="compositionally biased region" description="Polar residues" evidence="12">
    <location>
        <begin position="772"/>
        <end position="783"/>
    </location>
</feature>
<gene>
    <name evidence="14" type="ORF">CDAUBV1_LOCUS7525</name>
</gene>
<evidence type="ECO:0000256" key="6">
    <source>
        <dbReference type="ARBA" id="ARBA00022974"/>
    </source>
</evidence>
<proteinExistence type="inferred from homology"/>
<feature type="region of interest" description="Disordered" evidence="12">
    <location>
        <begin position="632"/>
        <end position="676"/>
    </location>
</feature>
<dbReference type="GO" id="GO:0005576">
    <property type="term" value="C:extracellular region"/>
    <property type="evidence" value="ECO:0007669"/>
    <property type="project" value="TreeGrafter"/>
</dbReference>